<dbReference type="InterPro" id="IPR000998">
    <property type="entry name" value="MAM_dom"/>
</dbReference>
<gene>
    <name evidence="10" type="primary">LOC100200388</name>
</gene>
<evidence type="ECO:0000313" key="9">
    <source>
        <dbReference type="Proteomes" id="UP001652625"/>
    </source>
</evidence>
<keyword evidence="9" id="KW-1185">Reference proteome</keyword>
<accession>A0ABM4D4Q6</accession>
<proteinExistence type="predicted"/>
<keyword evidence="3" id="KW-0378">Hydrolase</keyword>
<reference evidence="10" key="1">
    <citation type="submission" date="2025-08" db="UniProtKB">
        <authorList>
            <consortium name="RefSeq"/>
        </authorList>
    </citation>
    <scope>IDENTIFICATION</scope>
</reference>
<evidence type="ECO:0000256" key="4">
    <source>
        <dbReference type="ARBA" id="ARBA00022833"/>
    </source>
</evidence>
<dbReference type="Pfam" id="PF00629">
    <property type="entry name" value="MAM"/>
    <property type="match status" value="1"/>
</dbReference>
<evidence type="ECO:0000256" key="7">
    <source>
        <dbReference type="ARBA" id="ARBA00023180"/>
    </source>
</evidence>
<dbReference type="Gene3D" id="3.40.390.10">
    <property type="entry name" value="Collagenase (Catalytic Domain)"/>
    <property type="match status" value="1"/>
</dbReference>
<organism evidence="9 10">
    <name type="scientific">Hydra vulgaris</name>
    <name type="common">Hydra</name>
    <name type="synonym">Hydra attenuata</name>
    <dbReference type="NCBI Taxonomy" id="6087"/>
    <lineage>
        <taxon>Eukaryota</taxon>
        <taxon>Metazoa</taxon>
        <taxon>Cnidaria</taxon>
        <taxon>Hydrozoa</taxon>
        <taxon>Hydroidolina</taxon>
        <taxon>Anthoathecata</taxon>
        <taxon>Aplanulata</taxon>
        <taxon>Hydridae</taxon>
        <taxon>Hydra</taxon>
    </lineage>
</organism>
<dbReference type="InterPro" id="IPR024079">
    <property type="entry name" value="MetalloPept_cat_dom_sf"/>
</dbReference>
<protein>
    <submittedName>
        <fullName evidence="10">Uncharacterized protein LOC100200388 isoform X4</fullName>
    </submittedName>
</protein>
<keyword evidence="6" id="KW-1015">Disulfide bond</keyword>
<dbReference type="InterPro" id="IPR036383">
    <property type="entry name" value="TSP1_rpt_sf"/>
</dbReference>
<dbReference type="RefSeq" id="XP_065669265.1">
    <property type="nucleotide sequence ID" value="XM_065813193.1"/>
</dbReference>
<keyword evidence="2" id="KW-0479">Metal-binding</keyword>
<evidence type="ECO:0000256" key="2">
    <source>
        <dbReference type="ARBA" id="ARBA00022723"/>
    </source>
</evidence>
<keyword evidence="7" id="KW-0325">Glycoprotein</keyword>
<dbReference type="PANTHER" id="PTHR13723">
    <property type="entry name" value="ADAMTS A DISINTEGRIN AND METALLOPROTEASE WITH THROMBOSPONDIN MOTIFS PROTEASE"/>
    <property type="match status" value="1"/>
</dbReference>
<dbReference type="SUPFAM" id="SSF55486">
    <property type="entry name" value="Metalloproteases ('zincins'), catalytic domain"/>
    <property type="match status" value="1"/>
</dbReference>
<feature type="domain" description="MAM" evidence="8">
    <location>
        <begin position="528"/>
        <end position="694"/>
    </location>
</feature>
<dbReference type="Gene3D" id="3.40.1620.60">
    <property type="match status" value="1"/>
</dbReference>
<name>A0ABM4D4Q6_HYDVU</name>
<evidence type="ECO:0000256" key="3">
    <source>
        <dbReference type="ARBA" id="ARBA00022801"/>
    </source>
</evidence>
<dbReference type="SUPFAM" id="SSF82895">
    <property type="entry name" value="TSP-1 type 1 repeat"/>
    <property type="match status" value="1"/>
</dbReference>
<dbReference type="Gene3D" id="2.20.100.10">
    <property type="entry name" value="Thrombospondin type-1 (TSP1) repeat"/>
    <property type="match status" value="1"/>
</dbReference>
<sequence length="755" mass="85046">MVSTQSLPNQPEKIPPVWAGPELGYDTSRIRPHEIFITLINKSGRRANIYQSDPDGTETFYRFTIRPNERKTLSFFPDSSFFEAFDFLTKRDLFINGYRRLETDRLYTGYPNDAFITAYNLPPEFNPNSKSPPAYIETLVMVDPSMIKYHGENVENFTMTIMNMVTRVYMHKSLNIPLYISVTKFVKMEVSPPNYNIEANNPSSSVEVACEFANTFFNDNYTFDFVLILTRENIGPAGYALMYTMCSKGSCALVKEDGFDTAFTIAHELGHSLGIDHDEGPCALGSSPTIMARKILATSANYMWSECSRRILKENLNYFLCLANVPKLITSFQDSMMNLPGESISLDNQCKVRYGDQSVSCTTESKSYQTSVCKHLWCHPKYSAPCVPLWSLSPLEGTTCDQDKWCINSACIVKKKEFPVHGGWSQWSDYTPPCDNSTKSLLIQQRTRSCTNPKPKFNGNPCKGISSENRAILSGDMGACIPYTFKKLTLDEVLYNKTIHHDNCGKIKKDNKLWILYSSDMQKAFFDDLNVSCDFEKEGCQWKSSEKGVKAWNIGQGPTASLNTGPSFDHTFKNLSGHYLYFEASWIQGTPRLKNNDRIILESPTILAPYACLKFAYHMFGVDIKGLEVYLNSGIHRKKIWHRDGPLGNKWNSVELDLSINIEYYISIEAVRGNSHLSDIAIDDIILHNGLCSSSKENLTQQCSVTCVDSELMTMLKSSALDGAPCVSAETENSLCLDKKCEPINCNGVIGELTC</sequence>
<keyword evidence="5" id="KW-0482">Metalloprotease</keyword>
<evidence type="ECO:0000256" key="1">
    <source>
        <dbReference type="ARBA" id="ARBA00022670"/>
    </source>
</evidence>
<dbReference type="Pfam" id="PF17771">
    <property type="entry name" value="ADAMTS_CR_2"/>
    <property type="match status" value="1"/>
</dbReference>
<dbReference type="CDD" id="cd06263">
    <property type="entry name" value="MAM"/>
    <property type="match status" value="1"/>
</dbReference>
<keyword evidence="4" id="KW-0862">Zinc</keyword>
<keyword evidence="1" id="KW-0645">Protease</keyword>
<evidence type="ECO:0000313" key="10">
    <source>
        <dbReference type="RefSeq" id="XP_065669265.1"/>
    </source>
</evidence>
<dbReference type="GeneID" id="100200388"/>
<evidence type="ECO:0000256" key="6">
    <source>
        <dbReference type="ARBA" id="ARBA00023157"/>
    </source>
</evidence>
<dbReference type="PANTHER" id="PTHR13723:SF281">
    <property type="entry name" value="PAPILIN"/>
    <property type="match status" value="1"/>
</dbReference>
<evidence type="ECO:0000256" key="5">
    <source>
        <dbReference type="ARBA" id="ARBA00023049"/>
    </source>
</evidence>
<evidence type="ECO:0000259" key="8">
    <source>
        <dbReference type="SMART" id="SM00137"/>
    </source>
</evidence>
<dbReference type="InterPro" id="IPR050439">
    <property type="entry name" value="ADAMTS_ADAMTS-like"/>
</dbReference>
<dbReference type="Proteomes" id="UP001652625">
    <property type="component" value="Chromosome 12"/>
</dbReference>
<dbReference type="InterPro" id="IPR001590">
    <property type="entry name" value="Peptidase_M12B"/>
</dbReference>
<dbReference type="Pfam" id="PF01421">
    <property type="entry name" value="Reprolysin"/>
    <property type="match status" value="1"/>
</dbReference>
<dbReference type="InterPro" id="IPR041645">
    <property type="entry name" value="ADAMTS_CR_2"/>
</dbReference>
<dbReference type="SUPFAM" id="SSF49899">
    <property type="entry name" value="Concanavalin A-like lectins/glucanases"/>
    <property type="match status" value="1"/>
</dbReference>
<dbReference type="SMART" id="SM00137">
    <property type="entry name" value="MAM"/>
    <property type="match status" value="1"/>
</dbReference>
<dbReference type="InterPro" id="IPR013320">
    <property type="entry name" value="ConA-like_dom_sf"/>
</dbReference>
<dbReference type="Gene3D" id="2.60.120.200">
    <property type="match status" value="1"/>
</dbReference>